<proteinExistence type="predicted"/>
<evidence type="ECO:0000313" key="4">
    <source>
        <dbReference type="EMBL" id="KXU16931.1"/>
    </source>
</evidence>
<dbReference type="Pfam" id="PF00589">
    <property type="entry name" value="Phage_integrase"/>
    <property type="match status" value="1"/>
</dbReference>
<dbReference type="InterPro" id="IPR002104">
    <property type="entry name" value="Integrase_catalytic"/>
</dbReference>
<dbReference type="InterPro" id="IPR010998">
    <property type="entry name" value="Integrase_recombinase_N"/>
</dbReference>
<comment type="caution">
    <text evidence="4">The sequence shown here is derived from an EMBL/GenBank/DDBJ whole genome shotgun (WGS) entry which is preliminary data.</text>
</comment>
<keyword evidence="2" id="KW-0233">DNA recombination</keyword>
<protein>
    <submittedName>
        <fullName evidence="4">Phage integrase family protein</fullName>
    </submittedName>
</protein>
<sequence>MVCMSKQIRAARTKLSLGEDSIDRVVDALPSRGPYEAKITVRLWDGTTYRPTIRARTKGEFRRIAVEKRDSKLNSTSTNWDKSKNFSAFITDVSKPAIWAARLRPNTRARYELALKQAEAQLGKHAIGEAVKFRTLERALQAIATANGSESARQARTVVSKYILDQLIREGVIDHNPLRGISIDLGEVKKSNKPQGGHALTNAQYDAVVDHLIARDTARPLPPGTDRRASSIAKHDNVVALALLQAGTGLRISEALAATRHSVKVANGQIAISITSEQSKTHRGRSIPFLDKRVEKFWLNRLDGLETTDPLIPSPGDKKAHWRTDNAVKASAALFKDVGAQLQDNHIALMRSHDWRTVLNNRAIARGVPAQVRAAYFGHDVDVNARNYTDWTDVDAMRGALNLGEESGTQNGT</sequence>
<evidence type="ECO:0000313" key="5">
    <source>
        <dbReference type="Proteomes" id="UP000070339"/>
    </source>
</evidence>
<organism evidence="4 5">
    <name type="scientific">Corynebacterium simulans</name>
    <dbReference type="NCBI Taxonomy" id="146827"/>
    <lineage>
        <taxon>Bacteria</taxon>
        <taxon>Bacillati</taxon>
        <taxon>Actinomycetota</taxon>
        <taxon>Actinomycetes</taxon>
        <taxon>Mycobacteriales</taxon>
        <taxon>Corynebacteriaceae</taxon>
        <taxon>Corynebacterium</taxon>
    </lineage>
</organism>
<feature type="domain" description="Tyr recombinase" evidence="3">
    <location>
        <begin position="240"/>
        <end position="390"/>
    </location>
</feature>
<evidence type="ECO:0000256" key="2">
    <source>
        <dbReference type="ARBA" id="ARBA00023172"/>
    </source>
</evidence>
<dbReference type="Gene3D" id="1.10.150.130">
    <property type="match status" value="1"/>
</dbReference>
<keyword evidence="1" id="KW-0238">DNA-binding</keyword>
<dbReference type="Gene3D" id="1.10.443.10">
    <property type="entry name" value="Intergrase catalytic core"/>
    <property type="match status" value="1"/>
</dbReference>
<dbReference type="Proteomes" id="UP000070339">
    <property type="component" value="Unassembled WGS sequence"/>
</dbReference>
<accession>A0ABR5V609</accession>
<name>A0ABR5V609_9CORY</name>
<evidence type="ECO:0000256" key="1">
    <source>
        <dbReference type="ARBA" id="ARBA00023125"/>
    </source>
</evidence>
<dbReference type="SUPFAM" id="SSF56349">
    <property type="entry name" value="DNA breaking-rejoining enzymes"/>
    <property type="match status" value="1"/>
</dbReference>
<dbReference type="InterPro" id="IPR013762">
    <property type="entry name" value="Integrase-like_cat_sf"/>
</dbReference>
<reference evidence="4 5" key="1">
    <citation type="journal article" date="2016" name="Int. J. Syst. Evol. Microbiol.">
        <title>Resolving the Complexity of Human Skin Metagenomes Using Single-Molecule Sequencing.</title>
        <authorList>
            <consortium name="NISC Comparative Sequencing Program"/>
            <person name="Tsai Y.C."/>
            <person name="Conlan S."/>
            <person name="Deming C."/>
            <person name="Segre J.A."/>
            <person name="Kong H.H."/>
            <person name="Korlach J."/>
            <person name="Oh J."/>
        </authorList>
    </citation>
    <scope>NUCLEOTIDE SEQUENCE [LARGE SCALE GENOMIC DNA]</scope>
    <source>
        <strain evidence="4 5">1B08</strain>
    </source>
</reference>
<keyword evidence="5" id="KW-1185">Reference proteome</keyword>
<evidence type="ECO:0000259" key="3">
    <source>
        <dbReference type="Pfam" id="PF00589"/>
    </source>
</evidence>
<gene>
    <name evidence="4" type="ORF">WM41_2460</name>
</gene>
<dbReference type="EMBL" id="LTEB01000048">
    <property type="protein sequence ID" value="KXU16931.1"/>
    <property type="molecule type" value="Genomic_DNA"/>
</dbReference>
<dbReference type="InterPro" id="IPR011010">
    <property type="entry name" value="DNA_brk_join_enz"/>
</dbReference>